<protein>
    <submittedName>
        <fullName evidence="1">Uncharacterized protein</fullName>
    </submittedName>
</protein>
<keyword evidence="2" id="KW-1185">Reference proteome</keyword>
<dbReference type="EMBL" id="OM634653">
    <property type="protein sequence ID" value="UNH58476.1"/>
    <property type="molecule type" value="Genomic_DNA"/>
</dbReference>
<evidence type="ECO:0000313" key="1">
    <source>
        <dbReference type="EMBL" id="UNH58476.1"/>
    </source>
</evidence>
<proteinExistence type="predicted"/>
<accession>A0AC61TS19</accession>
<organism evidence="1 2">
    <name type="scientific">Bacillus phage vB_BsuS_PJN02</name>
    <dbReference type="NCBI Taxonomy" id="2920374"/>
    <lineage>
        <taxon>Viruses</taxon>
        <taxon>Duplodnaviria</taxon>
        <taxon>Heunggongvirae</taxon>
        <taxon>Uroviricota</taxon>
        <taxon>Caudoviricetes</taxon>
        <taxon>Heleneionescovirinae</taxon>
        <taxon>Zhangjivirus</taxon>
        <taxon>Zhangjivirus PJN02</taxon>
    </lineage>
</organism>
<sequence length="179" mass="21198">MNIHYYVDFDNKKIKKCILLDNDKMIQFFDMNGDLEKWKQSYNKNNLFKTEEEAEERFDNLTRLYGHFKYKPFLKEEILRDNLATLMAVEFSIDRALSDYPNFDGIDFCDVSAGGIQIRGHHKEIKGYTYGSQPTIKYDFSNYVDCVSEFVGMWKELDTPSRVKSHQEFLADGEKYGWD</sequence>
<evidence type="ECO:0000313" key="2">
    <source>
        <dbReference type="Proteomes" id="UP000829276"/>
    </source>
</evidence>
<name>A0AC61TS19_9CAUD</name>
<dbReference type="Proteomes" id="UP000829276">
    <property type="component" value="Segment"/>
</dbReference>
<reference evidence="1" key="1">
    <citation type="submission" date="2022-02" db="EMBL/GenBank/DDBJ databases">
        <authorList>
            <person name="Nazir A."/>
            <person name="Chen Y."/>
            <person name="Liu Y."/>
        </authorList>
    </citation>
    <scope>NUCLEOTIDE SEQUENCE</scope>
</reference>